<feature type="binding site" evidence="1">
    <location>
        <position position="110"/>
    </location>
    <ligand>
        <name>Mg(2+)</name>
        <dbReference type="ChEBI" id="CHEBI:18420"/>
        <label>1</label>
        <note>catalytic</note>
    </ligand>
</feature>
<dbReference type="EC" id="3.1.3.7" evidence="3"/>
<keyword evidence="1" id="KW-0460">Magnesium</keyword>
<dbReference type="PRINTS" id="PR00377">
    <property type="entry name" value="IMPHPHTASES"/>
</dbReference>
<gene>
    <name evidence="3" type="primary">cysQ</name>
    <name evidence="3" type="ORF">MBLL_04609</name>
</gene>
<feature type="compositionally biased region" description="Polar residues" evidence="2">
    <location>
        <begin position="293"/>
        <end position="309"/>
    </location>
</feature>
<feature type="binding site" evidence="1">
    <location>
        <position position="92"/>
    </location>
    <ligand>
        <name>Mg(2+)</name>
        <dbReference type="ChEBI" id="CHEBI:18420"/>
        <label>1</label>
        <note>catalytic</note>
    </ligand>
</feature>
<dbReference type="PANTHER" id="PTHR43028:SF5">
    <property type="entry name" value="3'(2'),5'-BISPHOSPHATE NUCLEOTIDASE 1"/>
    <property type="match status" value="1"/>
</dbReference>
<protein>
    <submittedName>
        <fullName evidence="3">3'(2'),5'-bisphosphate nucleotidase CysQ</fullName>
        <ecNumber evidence="3">3.1.3.7</ecNumber>
    </submittedName>
</protein>
<reference evidence="3" key="1">
    <citation type="submission" date="2019-12" db="EMBL/GenBank/DDBJ databases">
        <authorList>
            <person name="Cremers G."/>
        </authorList>
    </citation>
    <scope>NUCLEOTIDE SEQUENCE</scope>
    <source>
        <strain evidence="3">Mbul2</strain>
    </source>
</reference>
<dbReference type="Gene3D" id="3.40.190.80">
    <property type="match status" value="1"/>
</dbReference>
<feature type="binding site" evidence="1">
    <location>
        <position position="108"/>
    </location>
    <ligand>
        <name>Mg(2+)</name>
        <dbReference type="ChEBI" id="CHEBI:18420"/>
        <label>1</label>
        <note>catalytic</note>
    </ligand>
</feature>
<dbReference type="EMBL" id="LR743511">
    <property type="protein sequence ID" value="CAA2145483.1"/>
    <property type="molecule type" value="Genomic_DNA"/>
</dbReference>
<accession>A0A679KBH6</accession>
<keyword evidence="1" id="KW-0479">Metal-binding</keyword>
<feature type="binding site" evidence="1">
    <location>
        <position position="236"/>
    </location>
    <ligand>
        <name>Mg(2+)</name>
        <dbReference type="ChEBI" id="CHEBI:18420"/>
        <label>1</label>
        <note>catalytic</note>
    </ligand>
</feature>
<feature type="binding site" evidence="1">
    <location>
        <position position="111"/>
    </location>
    <ligand>
        <name>Mg(2+)</name>
        <dbReference type="ChEBI" id="CHEBI:18420"/>
        <label>1</label>
        <note>catalytic</note>
    </ligand>
</feature>
<dbReference type="GO" id="GO:0000103">
    <property type="term" value="P:sulfate assimilation"/>
    <property type="evidence" value="ECO:0007669"/>
    <property type="project" value="TreeGrafter"/>
</dbReference>
<dbReference type="InterPro" id="IPR050725">
    <property type="entry name" value="CysQ/Inositol_MonoPase"/>
</dbReference>
<dbReference type="GO" id="GO:0050427">
    <property type="term" value="P:3'-phosphoadenosine 5'-phosphosulfate metabolic process"/>
    <property type="evidence" value="ECO:0007669"/>
    <property type="project" value="TreeGrafter"/>
</dbReference>
<dbReference type="GO" id="GO:0046872">
    <property type="term" value="F:metal ion binding"/>
    <property type="evidence" value="ECO:0007669"/>
    <property type="project" value="UniProtKB-KW"/>
</dbReference>
<dbReference type="GO" id="GO:0008441">
    <property type="term" value="F:3'(2'),5'-bisphosphate nucleotidase activity"/>
    <property type="evidence" value="ECO:0007669"/>
    <property type="project" value="UniProtKB-EC"/>
</dbReference>
<dbReference type="SUPFAM" id="SSF56655">
    <property type="entry name" value="Carbohydrate phosphatase"/>
    <property type="match status" value="1"/>
</dbReference>
<dbReference type="Pfam" id="PF00459">
    <property type="entry name" value="Inositol_P"/>
    <property type="match status" value="1"/>
</dbReference>
<proteinExistence type="predicted"/>
<dbReference type="AlphaFoldDB" id="A0A679KBH6"/>
<dbReference type="InterPro" id="IPR000760">
    <property type="entry name" value="Inositol_monophosphatase-like"/>
</dbReference>
<evidence type="ECO:0000313" key="3">
    <source>
        <dbReference type="EMBL" id="CAA2145483.1"/>
    </source>
</evidence>
<evidence type="ECO:0000256" key="2">
    <source>
        <dbReference type="SAM" id="MobiDB-lite"/>
    </source>
</evidence>
<feature type="region of interest" description="Disordered" evidence="2">
    <location>
        <begin position="287"/>
        <end position="309"/>
    </location>
</feature>
<comment type="cofactor">
    <cofactor evidence="1">
        <name>Mg(2+)</name>
        <dbReference type="ChEBI" id="CHEBI:18420"/>
    </cofactor>
</comment>
<keyword evidence="3" id="KW-0378">Hydrolase</keyword>
<dbReference type="CDD" id="cd01638">
    <property type="entry name" value="CysQ"/>
    <property type="match status" value="1"/>
</dbReference>
<organism evidence="3">
    <name type="scientific">Methylobacterium bullatum</name>
    <dbReference type="NCBI Taxonomy" id="570505"/>
    <lineage>
        <taxon>Bacteria</taxon>
        <taxon>Pseudomonadati</taxon>
        <taxon>Pseudomonadota</taxon>
        <taxon>Alphaproteobacteria</taxon>
        <taxon>Hyphomicrobiales</taxon>
        <taxon>Methylobacteriaceae</taxon>
        <taxon>Methylobacterium</taxon>
    </lineage>
</organism>
<dbReference type="Gene3D" id="3.30.540.10">
    <property type="entry name" value="Fructose-1,6-Bisphosphatase, subunit A, domain 1"/>
    <property type="match status" value="1"/>
</dbReference>
<evidence type="ECO:0000256" key="1">
    <source>
        <dbReference type="PIRSR" id="PIRSR600760-2"/>
    </source>
</evidence>
<sequence length="309" mass="33001">MRFGADSRVDKARLARQDFPMPLDPRMRDSIATTLTDIACEAGDILRRHHGGDCAHVIKPDGTPSSVADIASEKLIFDALRQRYPTIPIVSEESTHDLPPADLFFLVDPLDGTRDFLAGNPDYSVNICLIEGNRPVASAVAGPGIGRVWGAGATAFEAVIHRGRPTTRNAIQVRKVPEDGLVALVSRRHGDTETEACLAGLPIGQRRGVASALKFCLIASGEADIYVRCGPTMEWDTAAGDHVLTTAGGCVIVSSGREITYGHYGIFYRNGPFAALGDPSYTGRLGLPDRGPSLNTVRQGSAAQTTPRV</sequence>
<name>A0A679KBH6_9HYPH</name>
<dbReference type="PANTHER" id="PTHR43028">
    <property type="entry name" value="3'(2'),5'-BISPHOSPHATE NUCLEOTIDASE 1"/>
    <property type="match status" value="1"/>
</dbReference>